<gene>
    <name evidence="1" type="ORF">GUH15_24500</name>
</gene>
<evidence type="ECO:0000313" key="1">
    <source>
        <dbReference type="EMBL" id="MBD4339155.1"/>
    </source>
</evidence>
<name>A0A8I0H9Y2_XANCI</name>
<sequence>NWWNWESEGKAYCNNMTVHYHAAIEKLASAVRNEATDNNIAPEITAAMAPLDPRLGEGSEGLGIEYLLKNVTVQHVFPM</sequence>
<dbReference type="AlphaFoldDB" id="A0A8I0H9Y2"/>
<reference evidence="1" key="1">
    <citation type="submission" date="2020-01" db="EMBL/GenBank/DDBJ databases">
        <authorList>
            <person name="Richard D."/>
        </authorList>
    </citation>
    <scope>NUCLEOTIDE SEQUENCE</scope>
    <source>
        <strain evidence="1">JP541</strain>
    </source>
</reference>
<feature type="non-terminal residue" evidence="1">
    <location>
        <position position="79"/>
    </location>
</feature>
<proteinExistence type="predicted"/>
<organism evidence="1 2">
    <name type="scientific">Xanthomonas citri pv. citri</name>
    <dbReference type="NCBI Taxonomy" id="611301"/>
    <lineage>
        <taxon>Bacteria</taxon>
        <taxon>Pseudomonadati</taxon>
        <taxon>Pseudomonadota</taxon>
        <taxon>Gammaproteobacteria</taxon>
        <taxon>Lysobacterales</taxon>
        <taxon>Lysobacteraceae</taxon>
        <taxon>Xanthomonas</taxon>
    </lineage>
</organism>
<evidence type="ECO:0000313" key="2">
    <source>
        <dbReference type="Proteomes" id="UP000653002"/>
    </source>
</evidence>
<accession>A0A8I0H9Y2</accession>
<dbReference type="Proteomes" id="UP000653002">
    <property type="component" value="Unassembled WGS sequence"/>
</dbReference>
<protein>
    <submittedName>
        <fullName evidence="1">Uncharacterized protein</fullName>
    </submittedName>
</protein>
<comment type="caution">
    <text evidence="1">The sequence shown here is derived from an EMBL/GenBank/DDBJ whole genome shotgun (WGS) entry which is preliminary data.</text>
</comment>
<dbReference type="EMBL" id="JAABFR010002099">
    <property type="protein sequence ID" value="MBD4339155.1"/>
    <property type="molecule type" value="Genomic_DNA"/>
</dbReference>
<feature type="non-terminal residue" evidence="1">
    <location>
        <position position="1"/>
    </location>
</feature>